<dbReference type="Gene3D" id="2.40.30.90">
    <property type="entry name" value="Bacterial fluorinating enzyme like"/>
    <property type="match status" value="1"/>
</dbReference>
<dbReference type="SUPFAM" id="SSF102522">
    <property type="entry name" value="Bacterial fluorinating enzyme, N-terminal domain"/>
    <property type="match status" value="1"/>
</dbReference>
<keyword evidence="6" id="KW-1185">Reference proteome</keyword>
<dbReference type="InterPro" id="IPR046469">
    <property type="entry name" value="SAM_HAT_N"/>
</dbReference>
<evidence type="ECO:0008006" key="7">
    <source>
        <dbReference type="Google" id="ProtNLM"/>
    </source>
</evidence>
<dbReference type="AlphaFoldDB" id="A0A918VDK7"/>
<keyword evidence="1" id="KW-0949">S-adenosyl-L-methionine</keyword>
<sequence length="298" mass="33150">MAIITLTTDFGEKDHFAGATKGAIYSELPDVKIVDISHSVSPFNIPEAAYIIQNGYSSFPKGTIHIIGIDAEIHAENKHIALKLDDHYFICANNGIMSMICSEIAPEKIVEINIHEKIQTSFPVLDVFVKVACHIARGGTLDVIGKNITEIKPIKNMVPFVNEDKTQIIGNVIYIDNYGNVVTNIKRSFFETIQKGRAFEISARNYTFKRIREKYSDIVNFDIPEHKRHDEGRKLVVFNSGNFLEIAVYKSNSNTVGSASTLLGLGIMDAVSIKFIPNPVVPKSIDIPANVHKISDFE</sequence>
<dbReference type="Pfam" id="PF01887">
    <property type="entry name" value="SAM_HAT_N"/>
    <property type="match status" value="1"/>
</dbReference>
<reference evidence="5" key="2">
    <citation type="submission" date="2020-09" db="EMBL/GenBank/DDBJ databases">
        <authorList>
            <person name="Sun Q."/>
            <person name="Kim S."/>
        </authorList>
    </citation>
    <scope>NUCLEOTIDE SEQUENCE</scope>
    <source>
        <strain evidence="5">KCTC 12710</strain>
    </source>
</reference>
<feature type="domain" description="S-adenosyl-l-methionine hydroxide adenosyltransferase N-terminal" evidence="3">
    <location>
        <begin position="4"/>
        <end position="145"/>
    </location>
</feature>
<dbReference type="EMBL" id="BMWZ01000008">
    <property type="protein sequence ID" value="GGZ90368.1"/>
    <property type="molecule type" value="Genomic_DNA"/>
</dbReference>
<protein>
    <recommendedName>
        <fullName evidence="7">SAM-dependent chlorinase/fluorinase</fullName>
    </recommendedName>
</protein>
<accession>A0A918VDK7</accession>
<dbReference type="PANTHER" id="PTHR35092">
    <property type="entry name" value="CHLORINASE MJ1651"/>
    <property type="match status" value="1"/>
</dbReference>
<evidence type="ECO:0000313" key="5">
    <source>
        <dbReference type="EMBL" id="GGZ90368.1"/>
    </source>
</evidence>
<dbReference type="InterPro" id="IPR023228">
    <property type="entry name" value="SAM_OH_AdoTrfase_N_sf"/>
</dbReference>
<dbReference type="Pfam" id="PF20257">
    <property type="entry name" value="SAM_HAT_C"/>
    <property type="match status" value="1"/>
</dbReference>
<dbReference type="SUPFAM" id="SSF101852">
    <property type="entry name" value="Bacterial fluorinating enzyme, C-terminal domain"/>
    <property type="match status" value="1"/>
</dbReference>
<evidence type="ECO:0000259" key="3">
    <source>
        <dbReference type="Pfam" id="PF01887"/>
    </source>
</evidence>
<dbReference type="PANTHER" id="PTHR35092:SF1">
    <property type="entry name" value="CHLORINASE MJ1651"/>
    <property type="match status" value="1"/>
</dbReference>
<dbReference type="Proteomes" id="UP000636004">
    <property type="component" value="Unassembled WGS sequence"/>
</dbReference>
<gene>
    <name evidence="5" type="primary">fjo14</name>
    <name evidence="5" type="ORF">GCM10007028_30830</name>
</gene>
<proteinExistence type="inferred from homology"/>
<reference evidence="5" key="1">
    <citation type="journal article" date="2014" name="Int. J. Syst. Evol. Microbiol.">
        <title>Complete genome sequence of Corynebacterium casei LMG S-19264T (=DSM 44701T), isolated from a smear-ripened cheese.</title>
        <authorList>
            <consortium name="US DOE Joint Genome Institute (JGI-PGF)"/>
            <person name="Walter F."/>
            <person name="Albersmeier A."/>
            <person name="Kalinowski J."/>
            <person name="Ruckert C."/>
        </authorList>
    </citation>
    <scope>NUCLEOTIDE SEQUENCE</scope>
    <source>
        <strain evidence="5">KCTC 12710</strain>
    </source>
</reference>
<evidence type="ECO:0000313" key="6">
    <source>
        <dbReference type="Proteomes" id="UP000636004"/>
    </source>
</evidence>
<dbReference type="RefSeq" id="WP_189362324.1">
    <property type="nucleotide sequence ID" value="NZ_BMWZ01000008.1"/>
</dbReference>
<dbReference type="InterPro" id="IPR002747">
    <property type="entry name" value="SAM_OH_AdoTrfase"/>
</dbReference>
<organism evidence="5 6">
    <name type="scientific">Algibacter mikhailovii</name>
    <dbReference type="NCBI Taxonomy" id="425498"/>
    <lineage>
        <taxon>Bacteria</taxon>
        <taxon>Pseudomonadati</taxon>
        <taxon>Bacteroidota</taxon>
        <taxon>Flavobacteriia</taxon>
        <taxon>Flavobacteriales</taxon>
        <taxon>Flavobacteriaceae</taxon>
        <taxon>Algibacter</taxon>
    </lineage>
</organism>
<dbReference type="Gene3D" id="3.40.50.10790">
    <property type="entry name" value="S-adenosyl-l-methionine hydroxide adenosyltransferase, N-terminal"/>
    <property type="match status" value="1"/>
</dbReference>
<comment type="caution">
    <text evidence="5">The sequence shown here is derived from an EMBL/GenBank/DDBJ whole genome shotgun (WGS) entry which is preliminary data.</text>
</comment>
<dbReference type="PIRSF" id="PIRSF006779">
    <property type="entry name" value="UCP006779"/>
    <property type="match status" value="1"/>
</dbReference>
<evidence type="ECO:0000256" key="1">
    <source>
        <dbReference type="ARBA" id="ARBA00022691"/>
    </source>
</evidence>
<dbReference type="InterPro" id="IPR023227">
    <property type="entry name" value="SAM_OH_AdoTrfase_C_sf"/>
</dbReference>
<feature type="domain" description="S-adenosyl-l-methionine hydroxide adenosyltransferase C-terminal" evidence="4">
    <location>
        <begin position="170"/>
        <end position="271"/>
    </location>
</feature>
<evidence type="ECO:0000259" key="4">
    <source>
        <dbReference type="Pfam" id="PF20257"/>
    </source>
</evidence>
<dbReference type="InterPro" id="IPR046470">
    <property type="entry name" value="SAM_HAT_C"/>
</dbReference>
<comment type="similarity">
    <text evidence="2">Belongs to the SAM hydrolase / SAM-dependent halogenase family.</text>
</comment>
<name>A0A918VDK7_9FLAO</name>
<evidence type="ECO:0000256" key="2">
    <source>
        <dbReference type="ARBA" id="ARBA00024035"/>
    </source>
</evidence>